<keyword evidence="11" id="KW-1185">Reference proteome</keyword>
<dbReference type="PROSITE" id="PS50088">
    <property type="entry name" value="ANK_REPEAT"/>
    <property type="match status" value="2"/>
</dbReference>
<evidence type="ECO:0000256" key="7">
    <source>
        <dbReference type="ARBA" id="ARBA00049534"/>
    </source>
</evidence>
<keyword evidence="5" id="KW-0378">Hydrolase</keyword>
<feature type="compositionally biased region" description="Acidic residues" evidence="9">
    <location>
        <begin position="638"/>
        <end position="649"/>
    </location>
</feature>
<keyword evidence="6 8" id="KW-0040">ANK repeat</keyword>
<evidence type="ECO:0000256" key="3">
    <source>
        <dbReference type="ARBA" id="ARBA00012918"/>
    </source>
</evidence>
<evidence type="ECO:0000313" key="11">
    <source>
        <dbReference type="Proteomes" id="UP000887566"/>
    </source>
</evidence>
<dbReference type="PANTHER" id="PTHR12544:SF29">
    <property type="entry name" value="GLUTAMINASE"/>
    <property type="match status" value="1"/>
</dbReference>
<evidence type="ECO:0000256" key="4">
    <source>
        <dbReference type="ARBA" id="ARBA00022737"/>
    </source>
</evidence>
<dbReference type="AlphaFoldDB" id="A0A914W2E8"/>
<dbReference type="GO" id="GO:0006537">
    <property type="term" value="P:glutamate biosynthetic process"/>
    <property type="evidence" value="ECO:0007669"/>
    <property type="project" value="TreeGrafter"/>
</dbReference>
<sequence length="655" mass="72969">MTSITSSITYSPSTVKLIADIFNRNQSFAALLHETQHGLCNAVDRDTPEELIFRLFKVPNNDDQACVGKLLSVLKSFGLREDDPRLQPMMEKVRGIELEEEEADNEARDPNHWQLNKEQFKRCISLSVHIIVKALRNKLIVPSWNAFCQRISTIYSKCASATAGEVATYIPQLARQNPNRWGVSICTVDGQRVSYGDSKTPFCLQSISKAFNYAILASDLGATAVHSFVGQEPSGRHFNDICLDGNSKPHNPMLNSGAIVISSMIKSDMLMADRFDYVLNEYKKLAGGEFVGFDNATFLSERDTADRNYALYNCICRFLSERDTADRNYALAFFMKEHNCFPKAQHSISSTLDFYFQLCSLEATCESAAVMAATLANGGVCPLTDEKCIENQACRNVLSLMYSCGMYDYSGQFAFHVGMPAKSGVSGGLVVVIPNLMGICLWSPPLDEMGNSVRGVEFCKELINTFKFHNYDSLLNAESQKYDPRKMTGDSKVEQIVLLLFAAKSGDISAIRRYYMQGVDLEMADYDGRTALHLAASEGHTELVKFLYNMQGVDLEMADYDGRTALHLAASEGHTELVKFLLNIAKVDNDPKDRWQRTPLDDAITFEFEQCAKILQKARDRVQKKFNSKGWAVGGDMSEGELSETDDDSGTCGSL</sequence>
<dbReference type="InterPro" id="IPR036770">
    <property type="entry name" value="Ankyrin_rpt-contain_sf"/>
</dbReference>
<evidence type="ECO:0000259" key="10">
    <source>
        <dbReference type="Pfam" id="PF17959"/>
    </source>
</evidence>
<keyword evidence="4" id="KW-0677">Repeat</keyword>
<evidence type="ECO:0000256" key="2">
    <source>
        <dbReference type="ARBA" id="ARBA00011881"/>
    </source>
</evidence>
<dbReference type="Proteomes" id="UP000887566">
    <property type="component" value="Unplaced"/>
</dbReference>
<dbReference type="PANTHER" id="PTHR12544">
    <property type="entry name" value="GLUTAMINASE"/>
    <property type="match status" value="1"/>
</dbReference>
<dbReference type="SUPFAM" id="SSF48403">
    <property type="entry name" value="Ankyrin repeat"/>
    <property type="match status" value="1"/>
</dbReference>
<evidence type="ECO:0000256" key="9">
    <source>
        <dbReference type="SAM" id="MobiDB-lite"/>
    </source>
</evidence>
<dbReference type="InterPro" id="IPR012338">
    <property type="entry name" value="Beta-lactam/transpept-like"/>
</dbReference>
<evidence type="ECO:0000256" key="1">
    <source>
        <dbReference type="ARBA" id="ARBA00011076"/>
    </source>
</evidence>
<dbReference type="GO" id="GO:0006543">
    <property type="term" value="P:L-glutamine catabolic process"/>
    <property type="evidence" value="ECO:0007669"/>
    <property type="project" value="TreeGrafter"/>
</dbReference>
<comment type="subunit">
    <text evidence="2">Homotetramer.</text>
</comment>
<dbReference type="PROSITE" id="PS50297">
    <property type="entry name" value="ANK_REP_REGION"/>
    <property type="match status" value="2"/>
</dbReference>
<evidence type="ECO:0000256" key="8">
    <source>
        <dbReference type="PROSITE-ProRule" id="PRU00023"/>
    </source>
</evidence>
<dbReference type="Pfam" id="PF12796">
    <property type="entry name" value="Ank_2"/>
    <property type="match status" value="1"/>
</dbReference>
<dbReference type="HAMAP" id="MF_00313">
    <property type="entry name" value="Glutaminase"/>
    <property type="match status" value="1"/>
</dbReference>
<dbReference type="Gene3D" id="1.25.40.20">
    <property type="entry name" value="Ankyrin repeat-containing domain"/>
    <property type="match status" value="2"/>
</dbReference>
<dbReference type="Gene3D" id="1.10.238.210">
    <property type="match status" value="1"/>
</dbReference>
<organism evidence="11 12">
    <name type="scientific">Plectus sambesii</name>
    <dbReference type="NCBI Taxonomy" id="2011161"/>
    <lineage>
        <taxon>Eukaryota</taxon>
        <taxon>Metazoa</taxon>
        <taxon>Ecdysozoa</taxon>
        <taxon>Nematoda</taxon>
        <taxon>Chromadorea</taxon>
        <taxon>Plectida</taxon>
        <taxon>Plectina</taxon>
        <taxon>Plectoidea</taxon>
        <taxon>Plectidae</taxon>
        <taxon>Plectus</taxon>
    </lineage>
</organism>
<evidence type="ECO:0000313" key="12">
    <source>
        <dbReference type="WBParaSite" id="PSAMB.scaffold307size57765.g4551.t2"/>
    </source>
</evidence>
<name>A0A914W2E8_9BILA</name>
<comment type="similarity">
    <text evidence="1">Belongs to the glutaminase family.</text>
</comment>
<dbReference type="Pfam" id="PF04960">
    <property type="entry name" value="Glutaminase"/>
    <property type="match status" value="2"/>
</dbReference>
<dbReference type="Gene3D" id="3.40.710.10">
    <property type="entry name" value="DD-peptidase/beta-lactamase superfamily"/>
    <property type="match status" value="2"/>
</dbReference>
<dbReference type="GO" id="GO:0004359">
    <property type="term" value="F:glutaminase activity"/>
    <property type="evidence" value="ECO:0007669"/>
    <property type="project" value="UniProtKB-EC"/>
</dbReference>
<protein>
    <recommendedName>
        <fullName evidence="3">glutaminase</fullName>
        <ecNumber evidence="3">3.5.1.2</ecNumber>
    </recommendedName>
</protein>
<dbReference type="EC" id="3.5.1.2" evidence="3"/>
<feature type="repeat" description="ANK" evidence="8">
    <location>
        <begin position="527"/>
        <end position="549"/>
    </location>
</feature>
<reference evidence="12" key="1">
    <citation type="submission" date="2022-11" db="UniProtKB">
        <authorList>
            <consortium name="WormBaseParasite"/>
        </authorList>
    </citation>
    <scope>IDENTIFICATION</scope>
</reference>
<proteinExistence type="inferred from homology"/>
<feature type="region of interest" description="Disordered" evidence="9">
    <location>
        <begin position="633"/>
        <end position="655"/>
    </location>
</feature>
<dbReference type="InterPro" id="IPR015868">
    <property type="entry name" value="Glutaminase"/>
</dbReference>
<accession>A0A914W2E8</accession>
<comment type="catalytic activity">
    <reaction evidence="7">
        <text>L-glutamine + H2O = L-glutamate + NH4(+)</text>
        <dbReference type="Rhea" id="RHEA:15889"/>
        <dbReference type="ChEBI" id="CHEBI:15377"/>
        <dbReference type="ChEBI" id="CHEBI:28938"/>
        <dbReference type="ChEBI" id="CHEBI:29985"/>
        <dbReference type="ChEBI" id="CHEBI:58359"/>
        <dbReference type="EC" id="3.5.1.2"/>
    </reaction>
</comment>
<feature type="domain" description="Glutaminase EF-hand" evidence="10">
    <location>
        <begin position="49"/>
        <end position="142"/>
    </location>
</feature>
<dbReference type="InterPro" id="IPR002110">
    <property type="entry name" value="Ankyrin_rpt"/>
</dbReference>
<dbReference type="SMART" id="SM00248">
    <property type="entry name" value="ANK"/>
    <property type="match status" value="3"/>
</dbReference>
<dbReference type="SUPFAM" id="SSF56601">
    <property type="entry name" value="beta-lactamase/transpeptidase-like"/>
    <property type="match status" value="2"/>
</dbReference>
<evidence type="ECO:0000256" key="6">
    <source>
        <dbReference type="ARBA" id="ARBA00023043"/>
    </source>
</evidence>
<dbReference type="Pfam" id="PF17959">
    <property type="entry name" value="EF-hand_14"/>
    <property type="match status" value="1"/>
</dbReference>
<dbReference type="InterPro" id="IPR041541">
    <property type="entry name" value="Glutaminase_EF-hand"/>
</dbReference>
<evidence type="ECO:0000256" key="5">
    <source>
        <dbReference type="ARBA" id="ARBA00022801"/>
    </source>
</evidence>
<dbReference type="WBParaSite" id="PSAMB.scaffold307size57765.g4551.t2">
    <property type="protein sequence ID" value="PSAMB.scaffold307size57765.g4551.t2"/>
    <property type="gene ID" value="PSAMB.scaffold307size57765.g4551"/>
</dbReference>
<feature type="repeat" description="ANK" evidence="8">
    <location>
        <begin position="561"/>
        <end position="583"/>
    </location>
</feature>